<evidence type="ECO:0000256" key="1">
    <source>
        <dbReference type="ARBA" id="ARBA00002219"/>
    </source>
</evidence>
<proteinExistence type="inferred from homology"/>
<dbReference type="SMART" id="SM00607">
    <property type="entry name" value="FTP"/>
    <property type="match status" value="7"/>
</dbReference>
<feature type="domain" description="Fucolectin tachylectin-4 pentraxin-1" evidence="8">
    <location>
        <begin position="1106"/>
        <end position="1252"/>
    </location>
</feature>
<dbReference type="PANTHER" id="PTHR45713:SF11">
    <property type="entry name" value="FUCOLECTIN TACHYLECTIN-4 PENTRAXIN-1 DOMAIN-CONTAINING PROTEIN"/>
    <property type="match status" value="1"/>
</dbReference>
<comment type="function">
    <text evidence="1">Acts as a defensive agent. Recognizes blood group fucosylated oligosaccharides including A, B, H and Lewis B-type antigens. Does not recognize Lewis A antigen and has low affinity for monovalent haptens.</text>
</comment>
<dbReference type="InterPro" id="IPR051941">
    <property type="entry name" value="BG_Antigen-Binding_Lectin"/>
</dbReference>
<dbReference type="PANTHER" id="PTHR45713">
    <property type="entry name" value="FTP DOMAIN-CONTAINING PROTEIN"/>
    <property type="match status" value="1"/>
</dbReference>
<evidence type="ECO:0000256" key="5">
    <source>
        <dbReference type="ARBA" id="ARBA00022734"/>
    </source>
</evidence>
<feature type="domain" description="Fucolectin tachylectin-4 pentraxin-1" evidence="8">
    <location>
        <begin position="421"/>
        <end position="553"/>
    </location>
</feature>
<evidence type="ECO:0000313" key="9">
    <source>
        <dbReference type="EMBL" id="KAL1272053.1"/>
    </source>
</evidence>
<comment type="similarity">
    <text evidence="2">Belongs to the fucolectin family.</text>
</comment>
<dbReference type="Gene3D" id="2.60.120.260">
    <property type="entry name" value="Galactose-binding domain-like"/>
    <property type="match status" value="8"/>
</dbReference>
<keyword evidence="4" id="KW-0479">Metal-binding</keyword>
<dbReference type="InterPro" id="IPR006585">
    <property type="entry name" value="FTP1"/>
</dbReference>
<feature type="domain" description="Fucolectin tachylectin-4 pentraxin-1" evidence="8">
    <location>
        <begin position="139"/>
        <end position="283"/>
    </location>
</feature>
<evidence type="ECO:0000256" key="4">
    <source>
        <dbReference type="ARBA" id="ARBA00022723"/>
    </source>
</evidence>
<evidence type="ECO:0000256" key="2">
    <source>
        <dbReference type="ARBA" id="ARBA00010147"/>
    </source>
</evidence>
<sequence length="1331" mass="147641">MANGQEENAALWGKTSQSSLYLGSTAETAVDGLLTTFTHTNTETDPWWRVDLLKIYRVNRVIITNRPTFGSRINGAVIRIGNFLDIYNNAMCAVISSLADGATATFSCGGMEGRYVIVHIPGDQKILSLCEVGVYGYLAGNAAVYGATTQSSTFGDWVAERAIDSNRGLQQADTSCASTLNETNPWWRLDLRDVYRISKVVVTNKNDCCAERMNGAEIRIGNSLENNGNDNPICAVIPAIPAGESYSYSCGEMEGRYVNMIIPGNVKMLTLCEVEVYGQVPVFKRSFVKMQFNSRVDLTDPSVGENVLKQLESVLADRGFINVTLRWSQTPKQVIQKTHSRQAFQFGPESDLDGEAPDEEVASQLLQQDISEWNSREGFIASRFTLHTARQTTHDKDEIWPDSKKSRKRGLWIEVMANGQEENAALWGKTSQSSIYLSSTAETAVDGLLTTFTHTNTETDPWWRVDLLKIYRVNRVIITNRSTFGWMFNGTVIRIGNFLDIYNNAMCFEIPTLEDSTTATISCGGMEGRYVIVHIPGDEKLLSLCEVEVYGYLAGNVAVDGATTQSSTFGNWFAEKAIDSNRGLQLADTSCASTLNETNPWWRLDLRDVYRISKVVVTNRNDCCAERMNGVEIRIGNSLENNGNGNPKCAVIPAIPAGESYSYSCGEMEGRYMNMIIPGNVKMLTLCEVEVYGQVPVLKRSFVKMQFNSKVDLTDPSVRENVLKQLGSVLADKGFTNVTLRWSQAPKRVIQKVNADKGVLWIEVLANGQEENAALWGQTSQSSIYYVWNAEFAIDGLLTTWAHTNSETDPWWRVDLLKVYRVNRVIITNRPTLGSRINGAVIRIGNFRDIYNNTICAVISSLADGATATFSCGGMEGRYVIVHIPGDQKIVCLSEVEVYGYLAGNVAVNGATTQSSTFGNWVAEKAIDSNRGLQQVNTSCVSTLNETNPWWRLDLCDVYRISKVVVTNRKDCCAEQINGAEIRIGNSLENNGNDNPICAVIPAIPAGESYSYSCGEMEGRYVNMIIPGEMKILTLCEVEVYGQVPVLKRSFVKMQFNSRVDLTDPSVGENLLKQLGSVLADRGFTNVTLRWSQTPKQVIQKVNAGKGNAAVYGVPRQSSTFEGWFAGKAIDSNRGLQLADTSCSSTRHETNPWWRLDLRNVYRINKVVVTNRKDCCPERINGVEIRIGNSLENNGNDNPICAVIPAIPAGESYSYSCGEMEGRYVNMIIPGDMKILTLCEVEVYGRENAALYGRTSQSSIYSFEKSEHAVDGLLTTFTHTNSETDPWWRVDLLKVYRVNRVIITNRPAFGSRIKGAVIRIGNSLDIYNNTV</sequence>
<evidence type="ECO:0000256" key="3">
    <source>
        <dbReference type="ARBA" id="ARBA00011233"/>
    </source>
</evidence>
<evidence type="ECO:0000259" key="8">
    <source>
        <dbReference type="SMART" id="SM00607"/>
    </source>
</evidence>
<dbReference type="Pfam" id="PF22633">
    <property type="entry name" value="F5_F8_type_C_2"/>
    <property type="match status" value="8"/>
</dbReference>
<feature type="domain" description="Fucolectin tachylectin-4 pentraxin-1" evidence="8">
    <location>
        <begin position="770"/>
        <end position="902"/>
    </location>
</feature>
<gene>
    <name evidence="9" type="ORF">QQF64_031069</name>
</gene>
<keyword evidence="6" id="KW-0106">Calcium</keyword>
<keyword evidence="10" id="KW-1185">Reference proteome</keyword>
<feature type="domain" description="Fucolectin tachylectin-4 pentraxin-1" evidence="8">
    <location>
        <begin position="554"/>
        <end position="698"/>
    </location>
</feature>
<comment type="subunit">
    <text evidence="3">Homotrimer.</text>
</comment>
<organism evidence="9 10">
    <name type="scientific">Cirrhinus molitorella</name>
    <name type="common">mud carp</name>
    <dbReference type="NCBI Taxonomy" id="172907"/>
    <lineage>
        <taxon>Eukaryota</taxon>
        <taxon>Metazoa</taxon>
        <taxon>Chordata</taxon>
        <taxon>Craniata</taxon>
        <taxon>Vertebrata</taxon>
        <taxon>Euteleostomi</taxon>
        <taxon>Actinopterygii</taxon>
        <taxon>Neopterygii</taxon>
        <taxon>Teleostei</taxon>
        <taxon>Ostariophysi</taxon>
        <taxon>Cypriniformes</taxon>
        <taxon>Cyprinidae</taxon>
        <taxon>Labeoninae</taxon>
        <taxon>Labeonini</taxon>
        <taxon>Cirrhinus</taxon>
    </lineage>
</organism>
<accession>A0ABR3N5A0</accession>
<evidence type="ECO:0000256" key="6">
    <source>
        <dbReference type="ARBA" id="ARBA00022837"/>
    </source>
</evidence>
<dbReference type="Proteomes" id="UP001558613">
    <property type="component" value="Unassembled WGS sequence"/>
</dbReference>
<name>A0ABR3N5A0_9TELE</name>
<protein>
    <recommendedName>
        <fullName evidence="8">Fucolectin tachylectin-4 pentraxin-1 domain-containing protein</fullName>
    </recommendedName>
</protein>
<comment type="caution">
    <text evidence="9">The sequence shown here is derived from an EMBL/GenBank/DDBJ whole genome shotgun (WGS) entry which is preliminary data.</text>
</comment>
<keyword evidence="7" id="KW-1015">Disulfide bond</keyword>
<dbReference type="EMBL" id="JAYMGO010000007">
    <property type="protein sequence ID" value="KAL1272053.1"/>
    <property type="molecule type" value="Genomic_DNA"/>
</dbReference>
<dbReference type="SUPFAM" id="SSF49785">
    <property type="entry name" value="Galactose-binding domain-like"/>
    <property type="match status" value="8"/>
</dbReference>
<evidence type="ECO:0000256" key="7">
    <source>
        <dbReference type="ARBA" id="ARBA00023157"/>
    </source>
</evidence>
<feature type="domain" description="Fucolectin tachylectin-4 pentraxin-1" evidence="8">
    <location>
        <begin position="6"/>
        <end position="138"/>
    </location>
</feature>
<feature type="domain" description="Fucolectin tachylectin-4 pentraxin-1" evidence="8">
    <location>
        <begin position="903"/>
        <end position="1047"/>
    </location>
</feature>
<reference evidence="9 10" key="1">
    <citation type="submission" date="2023-09" db="EMBL/GenBank/DDBJ databases">
        <authorList>
            <person name="Wang M."/>
        </authorList>
    </citation>
    <scope>NUCLEOTIDE SEQUENCE [LARGE SCALE GENOMIC DNA]</scope>
    <source>
        <strain evidence="9">GT-2023</strain>
        <tissue evidence="9">Liver</tissue>
    </source>
</reference>
<evidence type="ECO:0000313" key="10">
    <source>
        <dbReference type="Proteomes" id="UP001558613"/>
    </source>
</evidence>
<dbReference type="InterPro" id="IPR008979">
    <property type="entry name" value="Galactose-bd-like_sf"/>
</dbReference>
<keyword evidence="5" id="KW-0430">Lectin</keyword>